<dbReference type="InterPro" id="IPR011330">
    <property type="entry name" value="Glyco_hydro/deAcase_b/a-brl"/>
</dbReference>
<dbReference type="eggNOG" id="arCOG05033">
    <property type="taxonomic scope" value="Archaea"/>
</dbReference>
<dbReference type="AlphaFoldDB" id="C7P7J4"/>
<keyword evidence="2" id="KW-1185">Reference proteome</keyword>
<dbReference type="GO" id="GO:0005975">
    <property type="term" value="P:carbohydrate metabolic process"/>
    <property type="evidence" value="ECO:0007669"/>
    <property type="project" value="InterPro"/>
</dbReference>
<dbReference type="KEGG" id="mfe:Mefer_0708"/>
<accession>C7P7J4</accession>
<protein>
    <submittedName>
        <fullName evidence="1">Deacetylase-like protein</fullName>
    </submittedName>
</protein>
<gene>
    <name evidence="1" type="ordered locus">Mefer_0708</name>
</gene>
<dbReference type="Gene3D" id="3.20.20.370">
    <property type="entry name" value="Glycoside hydrolase/deacetylase"/>
    <property type="match status" value="1"/>
</dbReference>
<dbReference type="RefSeq" id="WP_015791263.1">
    <property type="nucleotide sequence ID" value="NC_013156.1"/>
</dbReference>
<proteinExistence type="predicted"/>
<name>C7P7J4_METFA</name>
<dbReference type="STRING" id="573064.Mefer_0708"/>
<dbReference type="InterPro" id="IPR018763">
    <property type="entry name" value="DUF2334"/>
</dbReference>
<reference evidence="1" key="1">
    <citation type="submission" date="2009-08" db="EMBL/GenBank/DDBJ databases">
        <title>Complete sequence of chromosome of Methanocaldococcus fervens AG86.</title>
        <authorList>
            <consortium name="US DOE Joint Genome Institute"/>
            <person name="Lucas S."/>
            <person name="Copeland A."/>
            <person name="Lapidus A."/>
            <person name="Glavina del Rio T."/>
            <person name="Tice H."/>
            <person name="Bruce D."/>
            <person name="Goodwin L."/>
            <person name="Pitluck S."/>
            <person name="Chertkov O."/>
            <person name="Detter J.C."/>
            <person name="Han C."/>
            <person name="Tapia R."/>
            <person name="Larimer F."/>
            <person name="Land M."/>
            <person name="Hauser L."/>
            <person name="Kyrpides N."/>
            <person name="Ovchinnikova G."/>
            <person name="Lupa-Sieprawska M."/>
            <person name="Whitman W.B."/>
        </authorList>
    </citation>
    <scope>NUCLEOTIDE SEQUENCE [LARGE SCALE GENOMIC DNA]</scope>
    <source>
        <strain evidence="1">AG86</strain>
    </source>
</reference>
<sequence>MKQKPIILIHDVSPVYFEELKKITKVIDKYHYQNMTYLFLIVNHANEHNLKNYPEFVDYLHKLEREGYHIEFHAYNHVGNEFDCNKTTAKEKLNKSFEILEECGFKTKDIDYFIPPRYKISEDAKKVFLQKNITIIFKNKMITNKNGSVSDIEITNKEYTWYLQKSLVSSAKKSVIIDYNLSIKEKKLFFLSIHPKAVNYGGGLEFLDEFLNETSKN</sequence>
<dbReference type="Proteomes" id="UP000001495">
    <property type="component" value="Chromosome"/>
</dbReference>
<dbReference type="Pfam" id="PF10096">
    <property type="entry name" value="DUF2334"/>
    <property type="match status" value="1"/>
</dbReference>
<evidence type="ECO:0000313" key="1">
    <source>
        <dbReference type="EMBL" id="ACV24526.1"/>
    </source>
</evidence>
<dbReference type="SUPFAM" id="SSF88713">
    <property type="entry name" value="Glycoside hydrolase/deacetylase"/>
    <property type="match status" value="1"/>
</dbReference>
<evidence type="ECO:0000313" key="2">
    <source>
        <dbReference type="Proteomes" id="UP000001495"/>
    </source>
</evidence>
<organism evidence="1 2">
    <name type="scientific">Methanocaldococcus fervens (strain DSM 4213 / JCM 15782 / AG86)</name>
    <name type="common">Methanococcus fervens</name>
    <dbReference type="NCBI Taxonomy" id="573064"/>
    <lineage>
        <taxon>Archaea</taxon>
        <taxon>Methanobacteriati</taxon>
        <taxon>Methanobacteriota</taxon>
        <taxon>Methanomada group</taxon>
        <taxon>Methanococci</taxon>
        <taxon>Methanococcales</taxon>
        <taxon>Methanocaldococcaceae</taxon>
        <taxon>Methanocaldococcus</taxon>
    </lineage>
</organism>
<dbReference type="HOGENOM" id="CLU_078976_0_0_2"/>
<dbReference type="GeneID" id="8365383"/>
<dbReference type="OrthoDB" id="65404at2157"/>
<dbReference type="EMBL" id="CP001696">
    <property type="protein sequence ID" value="ACV24526.1"/>
    <property type="molecule type" value="Genomic_DNA"/>
</dbReference>